<sequence>MADDERTDPFLAHRFVVEIGGVVVGGFSSVGGLSMEMQPEEVEEGGRNTNTHKLPARFGHQNLVLKRGLTDYVDFWDWIWATTHGVVRRERVDVYLQDAPGNRVWGWSFLDAYPVKWTGPEFNAEQSAVAFETLEFTHAGIKRVEGLPST</sequence>
<keyword evidence="2" id="KW-1185">Reference proteome</keyword>
<evidence type="ECO:0008006" key="3">
    <source>
        <dbReference type="Google" id="ProtNLM"/>
    </source>
</evidence>
<dbReference type="EMBL" id="AOIV01000011">
    <property type="protein sequence ID" value="ELZ32522.1"/>
    <property type="molecule type" value="Genomic_DNA"/>
</dbReference>
<dbReference type="OrthoDB" id="141786at2157"/>
<dbReference type="Pfam" id="PF06841">
    <property type="entry name" value="Phage_T4_gp19"/>
    <property type="match status" value="1"/>
</dbReference>
<evidence type="ECO:0000313" key="2">
    <source>
        <dbReference type="Proteomes" id="UP000011513"/>
    </source>
</evidence>
<dbReference type="InterPro" id="IPR010667">
    <property type="entry name" value="Phage_T4_Gp19"/>
</dbReference>
<dbReference type="AlphaFoldDB" id="M0DCT3"/>
<evidence type="ECO:0000313" key="1">
    <source>
        <dbReference type="EMBL" id="ELZ32522.1"/>
    </source>
</evidence>
<dbReference type="RefSeq" id="WP_008385212.1">
    <property type="nucleotide sequence ID" value="NZ_AOIV01000011.1"/>
</dbReference>
<gene>
    <name evidence="1" type="ORF">C474_06872</name>
</gene>
<protein>
    <recommendedName>
        <fullName evidence="3">Phage tail protein</fullName>
    </recommendedName>
</protein>
<dbReference type="PANTHER" id="PTHR38009">
    <property type="entry name" value="CONSERVED HYPOTHETICAL PHAGE TAIL PROTEIN"/>
    <property type="match status" value="1"/>
</dbReference>
<reference evidence="1 2" key="1">
    <citation type="journal article" date="2014" name="PLoS Genet.">
        <title>Phylogenetically driven sequencing of extremely halophilic archaea reveals strategies for static and dynamic osmo-response.</title>
        <authorList>
            <person name="Becker E.A."/>
            <person name="Seitzer P.M."/>
            <person name="Tritt A."/>
            <person name="Larsen D."/>
            <person name="Krusor M."/>
            <person name="Yao A.I."/>
            <person name="Wu D."/>
            <person name="Madern D."/>
            <person name="Eisen J.A."/>
            <person name="Darling A.E."/>
            <person name="Facciotti M.T."/>
        </authorList>
    </citation>
    <scope>NUCLEOTIDE SEQUENCE [LARGE SCALE GENOMIC DNA]</scope>
    <source>
        <strain evidence="1 2">JCM 14848</strain>
    </source>
</reference>
<dbReference type="InParanoid" id="M0DCT3"/>
<organism evidence="1 2">
    <name type="scientific">Halogeometricum pallidum JCM 14848</name>
    <dbReference type="NCBI Taxonomy" id="1227487"/>
    <lineage>
        <taxon>Archaea</taxon>
        <taxon>Methanobacteriati</taxon>
        <taxon>Methanobacteriota</taxon>
        <taxon>Stenosarchaea group</taxon>
        <taxon>Halobacteria</taxon>
        <taxon>Halobacteriales</taxon>
        <taxon>Haloferacaceae</taxon>
        <taxon>Halogeometricum</taxon>
    </lineage>
</organism>
<dbReference type="eggNOG" id="arCOG11413">
    <property type="taxonomic scope" value="Archaea"/>
</dbReference>
<comment type="caution">
    <text evidence="1">The sequence shown here is derived from an EMBL/GenBank/DDBJ whole genome shotgun (WGS) entry which is preliminary data.</text>
</comment>
<dbReference type="PANTHER" id="PTHR38009:SF1">
    <property type="entry name" value="CONSERVED HYPOTHETICAL PHAGE TAIL PROTEIN"/>
    <property type="match status" value="1"/>
</dbReference>
<name>M0DCT3_HALPD</name>
<dbReference type="InterPro" id="IPR011747">
    <property type="entry name" value="CHP02241"/>
</dbReference>
<proteinExistence type="predicted"/>
<accession>M0DCT3</accession>
<dbReference type="Proteomes" id="UP000011513">
    <property type="component" value="Unassembled WGS sequence"/>
</dbReference>
<dbReference type="GO" id="GO:0005198">
    <property type="term" value="F:structural molecule activity"/>
    <property type="evidence" value="ECO:0007669"/>
    <property type="project" value="InterPro"/>
</dbReference>
<dbReference type="NCBIfam" id="TIGR02241">
    <property type="entry name" value="conserved hypothetical phage tail region protein"/>
    <property type="match status" value="1"/>
</dbReference>